<dbReference type="InterPro" id="IPR012816">
    <property type="entry name" value="NADAR"/>
</dbReference>
<dbReference type="CDD" id="cd15457">
    <property type="entry name" value="NADAR"/>
    <property type="match status" value="1"/>
</dbReference>
<evidence type="ECO:0000256" key="1">
    <source>
        <dbReference type="ARBA" id="ARBA00000022"/>
    </source>
</evidence>
<feature type="domain" description="NADAR" evidence="3">
    <location>
        <begin position="90"/>
        <end position="197"/>
    </location>
</feature>
<keyword evidence="5" id="KW-1185">Reference proteome</keyword>
<protein>
    <recommendedName>
        <fullName evidence="3">NADAR domain-containing protein</fullName>
    </recommendedName>
</protein>
<gene>
    <name evidence="4" type="ORF">SAMN06264365_11938</name>
</gene>
<sequence>MPILNPPFQRIDHDFCEESDTRPQSRTCPRALGRGFVSYPGHSVPAVTTTEDRLYYFSGSADPPPGQGVHERITDPARYAALAGVPHWRRMLSNFWPAEFTLGERTYRTVEHAFQAAKIALVDPVLAERFALESDTELARGDGATARRHRKLVLLDDAQLRRWDECRNLVMRDAMRAKFSRHEPLRAVLSATAPAQLWHGVGRGQPPTRIHDLETIRDALRP</sequence>
<dbReference type="AlphaFoldDB" id="A0A239FTA4"/>
<dbReference type="EMBL" id="FZNR01000019">
    <property type="protein sequence ID" value="SNS60040.1"/>
    <property type="molecule type" value="Genomic_DNA"/>
</dbReference>
<dbReference type="Proteomes" id="UP000198415">
    <property type="component" value="Unassembled WGS sequence"/>
</dbReference>
<comment type="catalytic activity">
    <reaction evidence="1">
        <text>5-amino-6-(5-phospho-D-ribosylamino)uracil + H2O = 5,6-diaminouracil + D-ribose 5-phosphate</text>
        <dbReference type="Rhea" id="RHEA:55020"/>
        <dbReference type="ChEBI" id="CHEBI:15377"/>
        <dbReference type="ChEBI" id="CHEBI:46252"/>
        <dbReference type="ChEBI" id="CHEBI:58453"/>
        <dbReference type="ChEBI" id="CHEBI:78346"/>
    </reaction>
</comment>
<dbReference type="Pfam" id="PF08719">
    <property type="entry name" value="NADAR"/>
    <property type="match status" value="1"/>
</dbReference>
<name>A0A239FTA4_9ACTN</name>
<evidence type="ECO:0000313" key="5">
    <source>
        <dbReference type="Proteomes" id="UP000198415"/>
    </source>
</evidence>
<dbReference type="SUPFAM" id="SSF143990">
    <property type="entry name" value="YbiA-like"/>
    <property type="match status" value="1"/>
</dbReference>
<evidence type="ECO:0000256" key="2">
    <source>
        <dbReference type="ARBA" id="ARBA00000751"/>
    </source>
</evidence>
<reference evidence="4 5" key="1">
    <citation type="submission" date="2017-06" db="EMBL/GenBank/DDBJ databases">
        <authorList>
            <person name="Kim H.J."/>
            <person name="Triplett B.A."/>
        </authorList>
    </citation>
    <scope>NUCLEOTIDE SEQUENCE [LARGE SCALE GENOMIC DNA]</scope>
    <source>
        <strain evidence="4 5">DSM 43151</strain>
    </source>
</reference>
<organism evidence="4 5">
    <name type="scientific">Actinoplanes regularis</name>
    <dbReference type="NCBI Taxonomy" id="52697"/>
    <lineage>
        <taxon>Bacteria</taxon>
        <taxon>Bacillati</taxon>
        <taxon>Actinomycetota</taxon>
        <taxon>Actinomycetes</taxon>
        <taxon>Micromonosporales</taxon>
        <taxon>Micromonosporaceae</taxon>
        <taxon>Actinoplanes</taxon>
    </lineage>
</organism>
<proteinExistence type="predicted"/>
<comment type="catalytic activity">
    <reaction evidence="2">
        <text>2,5-diamino-6-hydroxy-4-(5-phosphoribosylamino)-pyrimidine + H2O = 2,5,6-triamino-4-hydroxypyrimidine + D-ribose 5-phosphate</text>
        <dbReference type="Rhea" id="RHEA:23436"/>
        <dbReference type="ChEBI" id="CHEBI:15377"/>
        <dbReference type="ChEBI" id="CHEBI:58614"/>
        <dbReference type="ChEBI" id="CHEBI:78346"/>
        <dbReference type="ChEBI" id="CHEBI:137796"/>
    </reaction>
</comment>
<dbReference type="InterPro" id="IPR037238">
    <property type="entry name" value="YbiA-like_sf"/>
</dbReference>
<evidence type="ECO:0000313" key="4">
    <source>
        <dbReference type="EMBL" id="SNS60040.1"/>
    </source>
</evidence>
<dbReference type="Gene3D" id="1.10.357.40">
    <property type="entry name" value="YbiA-like"/>
    <property type="match status" value="1"/>
</dbReference>
<dbReference type="OrthoDB" id="164285at2"/>
<accession>A0A239FTA4</accession>
<evidence type="ECO:0000259" key="3">
    <source>
        <dbReference type="Pfam" id="PF08719"/>
    </source>
</evidence>